<evidence type="ECO:0000256" key="2">
    <source>
        <dbReference type="PIRSR" id="PIRSR603782-1"/>
    </source>
</evidence>
<dbReference type="Proteomes" id="UP000565207">
    <property type="component" value="Unassembled WGS sequence"/>
</dbReference>
<proteinExistence type="inferred from homology"/>
<dbReference type="GO" id="GO:0046872">
    <property type="term" value="F:metal ion binding"/>
    <property type="evidence" value="ECO:0007669"/>
    <property type="project" value="UniProtKB-KW"/>
</dbReference>
<dbReference type="EMBL" id="VZRU01023193">
    <property type="protein sequence ID" value="NWW55394.1"/>
    <property type="molecule type" value="Genomic_DNA"/>
</dbReference>
<gene>
    <name evidence="3" type="primary">Sco2</name>
    <name evidence="3" type="ORF">PEDTOR_R14876</name>
</gene>
<name>A0A7K6P2F4_PEDTO</name>
<protein>
    <submittedName>
        <fullName evidence="3">SCO2 protein</fullName>
    </submittedName>
</protein>
<comment type="similarity">
    <text evidence="1">Belongs to the SCO1/2 family.</text>
</comment>
<dbReference type="SUPFAM" id="SSF52833">
    <property type="entry name" value="Thioredoxin-like"/>
    <property type="match status" value="1"/>
</dbReference>
<keyword evidence="2" id="KW-0479">Metal-binding</keyword>
<reference evidence="3 4" key="1">
    <citation type="submission" date="2019-09" db="EMBL/GenBank/DDBJ databases">
        <title>Bird 10,000 Genomes (B10K) Project - Family phase.</title>
        <authorList>
            <person name="Zhang G."/>
        </authorList>
    </citation>
    <scope>NUCLEOTIDE SEQUENCE [LARGE SCALE GENOMIC DNA]</scope>
    <source>
        <strain evidence="3">B10K-DU-029-80</strain>
        <tissue evidence="3">Muscle</tissue>
    </source>
</reference>
<evidence type="ECO:0000313" key="4">
    <source>
        <dbReference type="Proteomes" id="UP000565207"/>
    </source>
</evidence>
<organism evidence="3 4">
    <name type="scientific">Pedionomus torquatus</name>
    <name type="common">Plains-wanderer</name>
    <dbReference type="NCBI Taxonomy" id="227192"/>
    <lineage>
        <taxon>Eukaryota</taxon>
        <taxon>Metazoa</taxon>
        <taxon>Chordata</taxon>
        <taxon>Craniata</taxon>
        <taxon>Vertebrata</taxon>
        <taxon>Euteleostomi</taxon>
        <taxon>Archelosauria</taxon>
        <taxon>Archosauria</taxon>
        <taxon>Dinosauria</taxon>
        <taxon>Saurischia</taxon>
        <taxon>Theropoda</taxon>
        <taxon>Coelurosauria</taxon>
        <taxon>Aves</taxon>
        <taxon>Neognathae</taxon>
        <taxon>Neoaves</taxon>
        <taxon>Charadriiformes</taxon>
        <taxon>Pedionomidae</taxon>
        <taxon>Pedionomus</taxon>
    </lineage>
</organism>
<feature type="binding site" evidence="2">
    <location>
        <position position="15"/>
    </location>
    <ligand>
        <name>Cu cation</name>
        <dbReference type="ChEBI" id="CHEBI:23378"/>
    </ligand>
</feature>
<dbReference type="GO" id="GO:0033617">
    <property type="term" value="P:mitochondrial respiratory chain complex IV assembly"/>
    <property type="evidence" value="ECO:0007669"/>
    <property type="project" value="TreeGrafter"/>
</dbReference>
<feature type="non-terminal residue" evidence="3">
    <location>
        <position position="60"/>
    </location>
</feature>
<dbReference type="InterPro" id="IPR036249">
    <property type="entry name" value="Thioredoxin-like_sf"/>
</dbReference>
<dbReference type="PANTHER" id="PTHR12151">
    <property type="entry name" value="ELECTRON TRANSPORT PROTIN SCO1/SENC FAMILY MEMBER"/>
    <property type="match status" value="1"/>
</dbReference>
<dbReference type="AlphaFoldDB" id="A0A7K6P2F4"/>
<feature type="non-terminal residue" evidence="3">
    <location>
        <position position="1"/>
    </location>
</feature>
<evidence type="ECO:0000313" key="3">
    <source>
        <dbReference type="EMBL" id="NWW55394.1"/>
    </source>
</evidence>
<sequence>SPGPPDQDGDYLVDHSIVIYLLGPDGLLLDFYNRGKSAQEIARSVRRHMDTYRPLPEEEE</sequence>
<accession>A0A7K6P2F4</accession>
<keyword evidence="2" id="KW-0186">Copper</keyword>
<keyword evidence="4" id="KW-1185">Reference proteome</keyword>
<dbReference type="InterPro" id="IPR003782">
    <property type="entry name" value="SCO1/SenC"/>
</dbReference>
<dbReference type="PANTHER" id="PTHR12151:SF2">
    <property type="entry name" value="PROTEIN SCO2 HOMOLOG, MITOCHONDRIAL"/>
    <property type="match status" value="1"/>
</dbReference>
<comment type="caution">
    <text evidence="3">The sequence shown here is derived from an EMBL/GenBank/DDBJ whole genome shotgun (WGS) entry which is preliminary data.</text>
</comment>
<dbReference type="Gene3D" id="3.40.30.10">
    <property type="entry name" value="Glutaredoxin"/>
    <property type="match status" value="1"/>
</dbReference>
<evidence type="ECO:0000256" key="1">
    <source>
        <dbReference type="ARBA" id="ARBA00010996"/>
    </source>
</evidence>
<dbReference type="GO" id="GO:0005739">
    <property type="term" value="C:mitochondrion"/>
    <property type="evidence" value="ECO:0007669"/>
    <property type="project" value="GOC"/>
</dbReference>